<dbReference type="EMBL" id="CP144750">
    <property type="protein sequence ID" value="WVZ80544.1"/>
    <property type="molecule type" value="Genomic_DNA"/>
</dbReference>
<dbReference type="Proteomes" id="UP001341281">
    <property type="component" value="Chromosome 06"/>
</dbReference>
<protein>
    <recommendedName>
        <fullName evidence="4">Secreted protein</fullName>
    </recommendedName>
</protein>
<keyword evidence="1" id="KW-0732">Signal</keyword>
<name>A0AAQ3TXI2_PASNO</name>
<keyword evidence="3" id="KW-1185">Reference proteome</keyword>
<proteinExistence type="predicted"/>
<gene>
    <name evidence="2" type="ORF">U9M48_028012</name>
</gene>
<evidence type="ECO:0000313" key="3">
    <source>
        <dbReference type="Proteomes" id="UP001341281"/>
    </source>
</evidence>
<evidence type="ECO:0000313" key="2">
    <source>
        <dbReference type="EMBL" id="WVZ80544.1"/>
    </source>
</evidence>
<accession>A0AAQ3TXI2</accession>
<organism evidence="2 3">
    <name type="scientific">Paspalum notatum var. saurae</name>
    <dbReference type="NCBI Taxonomy" id="547442"/>
    <lineage>
        <taxon>Eukaryota</taxon>
        <taxon>Viridiplantae</taxon>
        <taxon>Streptophyta</taxon>
        <taxon>Embryophyta</taxon>
        <taxon>Tracheophyta</taxon>
        <taxon>Spermatophyta</taxon>
        <taxon>Magnoliopsida</taxon>
        <taxon>Liliopsida</taxon>
        <taxon>Poales</taxon>
        <taxon>Poaceae</taxon>
        <taxon>PACMAD clade</taxon>
        <taxon>Panicoideae</taxon>
        <taxon>Andropogonodae</taxon>
        <taxon>Paspaleae</taxon>
        <taxon>Paspalinae</taxon>
        <taxon>Paspalum</taxon>
    </lineage>
</organism>
<evidence type="ECO:0000256" key="1">
    <source>
        <dbReference type="SAM" id="SignalP"/>
    </source>
</evidence>
<sequence>MVSMSLLVHFCLFINLVLDLTLFYAEDGNCCNLGLGLNHKLADDVGRHDVTSTQLQHVLASNLAPPLALGEHFDLALL</sequence>
<reference evidence="2 3" key="1">
    <citation type="submission" date="2024-02" db="EMBL/GenBank/DDBJ databases">
        <title>High-quality chromosome-scale genome assembly of Pensacola bahiagrass (Paspalum notatum Flugge var. saurae).</title>
        <authorList>
            <person name="Vega J.M."/>
            <person name="Podio M."/>
            <person name="Orjuela J."/>
            <person name="Siena L.A."/>
            <person name="Pessino S.C."/>
            <person name="Combes M.C."/>
            <person name="Mariac C."/>
            <person name="Albertini E."/>
            <person name="Pupilli F."/>
            <person name="Ortiz J.P.A."/>
            <person name="Leblanc O."/>
        </authorList>
    </citation>
    <scope>NUCLEOTIDE SEQUENCE [LARGE SCALE GENOMIC DNA]</scope>
    <source>
        <strain evidence="2">R1</strain>
        <tissue evidence="2">Leaf</tissue>
    </source>
</reference>
<feature type="signal peptide" evidence="1">
    <location>
        <begin position="1"/>
        <end position="19"/>
    </location>
</feature>
<evidence type="ECO:0008006" key="4">
    <source>
        <dbReference type="Google" id="ProtNLM"/>
    </source>
</evidence>
<feature type="chain" id="PRO_5042972423" description="Secreted protein" evidence="1">
    <location>
        <begin position="20"/>
        <end position="78"/>
    </location>
</feature>
<dbReference type="AlphaFoldDB" id="A0AAQ3TXI2"/>